<accession>A0A7X0F038</accession>
<dbReference type="Proteomes" id="UP000583800">
    <property type="component" value="Unassembled WGS sequence"/>
</dbReference>
<proteinExistence type="predicted"/>
<protein>
    <submittedName>
        <fullName evidence="1">Transposase</fullName>
    </submittedName>
</protein>
<dbReference type="EMBL" id="JACHJB010000002">
    <property type="protein sequence ID" value="MBB6347420.1"/>
    <property type="molecule type" value="Genomic_DNA"/>
</dbReference>
<name>A0A7X0F038_9ACTN</name>
<comment type="caution">
    <text evidence="1">The sequence shown here is derived from an EMBL/GenBank/DDBJ whole genome shotgun (WGS) entry which is preliminary data.</text>
</comment>
<evidence type="ECO:0000313" key="2">
    <source>
        <dbReference type="Proteomes" id="UP000583800"/>
    </source>
</evidence>
<evidence type="ECO:0000313" key="1">
    <source>
        <dbReference type="EMBL" id="MBB6347420.1"/>
    </source>
</evidence>
<keyword evidence="2" id="KW-1185">Reference proteome</keyword>
<dbReference type="RefSeq" id="WP_312891691.1">
    <property type="nucleotide sequence ID" value="NZ_JACHJB010000002.1"/>
</dbReference>
<dbReference type="AlphaFoldDB" id="A0A7X0F038"/>
<gene>
    <name evidence="1" type="ORF">FHU36_003965</name>
</gene>
<sequence>MPRSGWKSKDRSRPAFRFPEGGKIVVERLNRRWARAKLPKLGWVRFRWSRRLGGAVKNATVMREGRHWYISFLVGDGEQPPARHAKPGTWIGVDRGVAKIVTTSEGRFHHQVFARGREVEHAAKLQRDLARTTKGSNRRKRAARRVGAFTVRSAGVVRTSLPKPLTP</sequence>
<reference evidence="1 2" key="1">
    <citation type="submission" date="2020-08" db="EMBL/GenBank/DDBJ databases">
        <title>Sequencing the genomes of 1000 actinobacteria strains.</title>
        <authorList>
            <person name="Klenk H.-P."/>
        </authorList>
    </citation>
    <scope>NUCLEOTIDE SEQUENCE [LARGE SCALE GENOMIC DNA]</scope>
    <source>
        <strain evidence="1 2">DSM 45913</strain>
    </source>
</reference>
<organism evidence="1 2">
    <name type="scientific">Nonomuraea muscovyensis</name>
    <dbReference type="NCBI Taxonomy" id="1124761"/>
    <lineage>
        <taxon>Bacteria</taxon>
        <taxon>Bacillati</taxon>
        <taxon>Actinomycetota</taxon>
        <taxon>Actinomycetes</taxon>
        <taxon>Streptosporangiales</taxon>
        <taxon>Streptosporangiaceae</taxon>
        <taxon>Nonomuraea</taxon>
    </lineage>
</organism>